<dbReference type="EC" id="2.3.2.27" evidence="5"/>
<name>A0AAD2EA79_9LAMI</name>
<dbReference type="SUPFAM" id="SSF57850">
    <property type="entry name" value="RING/U-box"/>
    <property type="match status" value="2"/>
</dbReference>
<evidence type="ECO:0000256" key="5">
    <source>
        <dbReference type="RuleBase" id="RU369093"/>
    </source>
</evidence>
<dbReference type="InterPro" id="IPR013083">
    <property type="entry name" value="Znf_RING/FYVE/PHD"/>
</dbReference>
<dbReference type="CDD" id="cd16664">
    <property type="entry name" value="RING-Ubox_PUB"/>
    <property type="match status" value="2"/>
</dbReference>
<keyword evidence="9" id="KW-1185">Reference proteome</keyword>
<keyword evidence="4 5" id="KW-0833">Ubl conjugation pathway</keyword>
<comment type="function">
    <text evidence="5">Functions as an E3 ubiquitin ligase.</text>
</comment>
<feature type="compositionally biased region" description="Low complexity" evidence="6">
    <location>
        <begin position="366"/>
        <end position="375"/>
    </location>
</feature>
<dbReference type="PROSITE" id="PS51698">
    <property type="entry name" value="U_BOX"/>
    <property type="match status" value="2"/>
</dbReference>
<accession>A0AAD2EA79</accession>
<feature type="region of interest" description="Disordered" evidence="6">
    <location>
        <begin position="366"/>
        <end position="385"/>
    </location>
</feature>
<comment type="catalytic activity">
    <reaction evidence="1 5">
        <text>S-ubiquitinyl-[E2 ubiquitin-conjugating enzyme]-L-cysteine + [acceptor protein]-L-lysine = [E2 ubiquitin-conjugating enzyme]-L-cysteine + N(6)-ubiquitinyl-[acceptor protein]-L-lysine.</text>
        <dbReference type="EC" id="2.3.2.27"/>
    </reaction>
</comment>
<dbReference type="AlphaFoldDB" id="A0AAD2EA79"/>
<proteinExistence type="predicted"/>
<evidence type="ECO:0000256" key="1">
    <source>
        <dbReference type="ARBA" id="ARBA00000900"/>
    </source>
</evidence>
<dbReference type="InterPro" id="IPR045210">
    <property type="entry name" value="RING-Ubox_PUB"/>
</dbReference>
<dbReference type="PANTHER" id="PTHR22849:SF132">
    <property type="entry name" value="E3 UBIQUITIN-PROTEIN LIGASE PUB23"/>
    <property type="match status" value="1"/>
</dbReference>
<comment type="pathway">
    <text evidence="2 5">Protein modification; protein ubiquitination.</text>
</comment>
<sequence>MKDPVTISSGITYDRESIEKWMFSRNKSTCPVTRQVISDSELTPNITVRRLIQSWCILHASHGIERYPTPKAPISKPQLLKIFKDAKSPQMQLKCLQRLKSIAFENETNKICMEKAGTAEFLASLIIVKKIMVESSIEESEDLFESARIRDEALSILAHLQLSESSLKSLLRNNEIMKDPVTISSGITYDRESIEKWMFSRNKSTCPVTRQVISDSELTPNITVRRLIQSWCVLHASHGIERYPTPKAPISKPQLLKIFKDAKSPQMQLKCLQRLKSIAFENETNKICMEKAGTAEFLASLIIVKKIMVESSIEESEDLSESARIRDEALSILVHLQLSESSLKSLLRNNGDQFIESLTHTIQRGSYESSLSPSSGTMVINSSSP</sequence>
<dbReference type="PANTHER" id="PTHR22849">
    <property type="entry name" value="WDSAM1 PROTEIN"/>
    <property type="match status" value="1"/>
</dbReference>
<dbReference type="Proteomes" id="UP000834106">
    <property type="component" value="Chromosome 17"/>
</dbReference>
<dbReference type="GO" id="GO:0016567">
    <property type="term" value="P:protein ubiquitination"/>
    <property type="evidence" value="ECO:0007669"/>
    <property type="project" value="UniProtKB-UniRule"/>
</dbReference>
<feature type="domain" description="U-box" evidence="7">
    <location>
        <begin position="174"/>
        <end position="238"/>
    </location>
</feature>
<evidence type="ECO:0000313" key="9">
    <source>
        <dbReference type="Proteomes" id="UP000834106"/>
    </source>
</evidence>
<dbReference type="EMBL" id="OU503052">
    <property type="protein sequence ID" value="CAI9780250.1"/>
    <property type="molecule type" value="Genomic_DNA"/>
</dbReference>
<dbReference type="SMART" id="SM00504">
    <property type="entry name" value="Ubox"/>
    <property type="match status" value="2"/>
</dbReference>
<evidence type="ECO:0000313" key="8">
    <source>
        <dbReference type="EMBL" id="CAI9780250.1"/>
    </source>
</evidence>
<dbReference type="Gene3D" id="3.30.40.10">
    <property type="entry name" value="Zinc/RING finger domain, C3HC4 (zinc finger)"/>
    <property type="match status" value="2"/>
</dbReference>
<dbReference type="InterPro" id="IPR045185">
    <property type="entry name" value="PUB22/23/24-like"/>
</dbReference>
<evidence type="ECO:0000259" key="7">
    <source>
        <dbReference type="PROSITE" id="PS51698"/>
    </source>
</evidence>
<keyword evidence="3 5" id="KW-0808">Transferase</keyword>
<dbReference type="Pfam" id="PF25598">
    <property type="entry name" value="ARM_PUB"/>
    <property type="match status" value="1"/>
</dbReference>
<protein>
    <recommendedName>
        <fullName evidence="5 7">U-box domain-containing protein</fullName>
        <ecNumber evidence="5">2.3.2.27</ecNumber>
    </recommendedName>
    <alternativeName>
        <fullName evidence="5">RING-type E3 ubiquitin transferase PUB</fullName>
    </alternativeName>
</protein>
<dbReference type="Pfam" id="PF04564">
    <property type="entry name" value="U-box"/>
    <property type="match status" value="2"/>
</dbReference>
<evidence type="ECO:0000256" key="3">
    <source>
        <dbReference type="ARBA" id="ARBA00022679"/>
    </source>
</evidence>
<dbReference type="GO" id="GO:0061630">
    <property type="term" value="F:ubiquitin protein ligase activity"/>
    <property type="evidence" value="ECO:0007669"/>
    <property type="project" value="UniProtKB-UniRule"/>
</dbReference>
<feature type="compositionally biased region" description="Polar residues" evidence="6">
    <location>
        <begin position="376"/>
        <end position="385"/>
    </location>
</feature>
<evidence type="ECO:0000256" key="6">
    <source>
        <dbReference type="SAM" id="MobiDB-lite"/>
    </source>
</evidence>
<dbReference type="SUPFAM" id="SSF48371">
    <property type="entry name" value="ARM repeat"/>
    <property type="match status" value="1"/>
</dbReference>
<dbReference type="InterPro" id="IPR011989">
    <property type="entry name" value="ARM-like"/>
</dbReference>
<reference evidence="8" key="1">
    <citation type="submission" date="2023-05" db="EMBL/GenBank/DDBJ databases">
        <authorList>
            <person name="Huff M."/>
        </authorList>
    </citation>
    <scope>NUCLEOTIDE SEQUENCE</scope>
</reference>
<evidence type="ECO:0000256" key="4">
    <source>
        <dbReference type="ARBA" id="ARBA00022786"/>
    </source>
</evidence>
<dbReference type="InterPro" id="IPR058678">
    <property type="entry name" value="ARM_PUB"/>
</dbReference>
<gene>
    <name evidence="8" type="ORF">FPE_LOCUS27680</name>
</gene>
<evidence type="ECO:0000256" key="2">
    <source>
        <dbReference type="ARBA" id="ARBA00004906"/>
    </source>
</evidence>
<dbReference type="InterPro" id="IPR003613">
    <property type="entry name" value="Ubox_domain"/>
</dbReference>
<dbReference type="InterPro" id="IPR016024">
    <property type="entry name" value="ARM-type_fold"/>
</dbReference>
<feature type="domain" description="U-box" evidence="7">
    <location>
        <begin position="1"/>
        <end position="62"/>
    </location>
</feature>
<organism evidence="8 9">
    <name type="scientific">Fraxinus pennsylvanica</name>
    <dbReference type="NCBI Taxonomy" id="56036"/>
    <lineage>
        <taxon>Eukaryota</taxon>
        <taxon>Viridiplantae</taxon>
        <taxon>Streptophyta</taxon>
        <taxon>Embryophyta</taxon>
        <taxon>Tracheophyta</taxon>
        <taxon>Spermatophyta</taxon>
        <taxon>Magnoliopsida</taxon>
        <taxon>eudicotyledons</taxon>
        <taxon>Gunneridae</taxon>
        <taxon>Pentapetalae</taxon>
        <taxon>asterids</taxon>
        <taxon>lamiids</taxon>
        <taxon>Lamiales</taxon>
        <taxon>Oleaceae</taxon>
        <taxon>Oleeae</taxon>
        <taxon>Fraxinus</taxon>
    </lineage>
</organism>
<dbReference type="Gene3D" id="1.25.10.10">
    <property type="entry name" value="Leucine-rich Repeat Variant"/>
    <property type="match status" value="1"/>
</dbReference>